<reference evidence="4" key="2">
    <citation type="submission" date="2025-05" db="UniProtKB">
        <authorList>
            <consortium name="Ensembl"/>
        </authorList>
    </citation>
    <scope>IDENTIFICATION</scope>
</reference>
<keyword evidence="6" id="KW-1185">Reference proteome</keyword>
<name>A0A4W2E4V1_BOBOX</name>
<accession>A0A4W2E4V1</accession>
<dbReference type="Proteomes" id="UP000314981">
    <property type="component" value="Chromosome 13"/>
</dbReference>
<dbReference type="Proteomes" id="UP000429181">
    <property type="component" value="Chromosome 13"/>
</dbReference>
<feature type="region of interest" description="Disordered" evidence="2">
    <location>
        <begin position="324"/>
        <end position="360"/>
    </location>
</feature>
<dbReference type="GeneTree" id="ENSGT00390000003836"/>
<evidence type="ECO:0000313" key="5">
    <source>
        <dbReference type="Ensembl" id="ENSBIXP00005040051.1"/>
    </source>
</evidence>
<feature type="compositionally biased region" description="Polar residues" evidence="2">
    <location>
        <begin position="159"/>
        <end position="172"/>
    </location>
</feature>
<dbReference type="PANTHER" id="PTHR22382">
    <property type="entry name" value="RIKEN CDNA 4921504E06 GENE"/>
    <property type="match status" value="1"/>
</dbReference>
<feature type="region of interest" description="Disordered" evidence="2">
    <location>
        <begin position="147"/>
        <end position="211"/>
    </location>
</feature>
<dbReference type="PANTHER" id="PTHR22382:SF7">
    <property type="entry name" value="RIKEN CDNA 4921504E06 GENE"/>
    <property type="match status" value="1"/>
</dbReference>
<keyword evidence="1" id="KW-0175">Coiled coil</keyword>
<feature type="compositionally biased region" description="Low complexity" evidence="2">
    <location>
        <begin position="173"/>
        <end position="187"/>
    </location>
</feature>
<protein>
    <recommendedName>
        <fullName evidence="3">DUF4724 domain-containing protein</fullName>
    </recommendedName>
</protein>
<feature type="coiled-coil region" evidence="1">
    <location>
        <begin position="5"/>
        <end position="89"/>
    </location>
</feature>
<reference evidence="6 7" key="1">
    <citation type="submission" date="2018-11" db="EMBL/GenBank/DDBJ databases">
        <title>Haplotype-resolved cattle genomes.</title>
        <authorList>
            <person name="Low W.Y."/>
            <person name="Tearle R."/>
            <person name="Bickhart D.M."/>
            <person name="Rosen B.D."/>
            <person name="Koren S."/>
            <person name="Rhie A."/>
            <person name="Hiendleder S."/>
            <person name="Phillippy A.M."/>
            <person name="Smith T.P.L."/>
            <person name="Williams J.L."/>
        </authorList>
    </citation>
    <scope>NUCLEOTIDE SEQUENCE [LARGE SCALE GENOMIC DNA]</scope>
</reference>
<sequence length="360" mass="41252">MTVKMNILLKRLREKEEVIKELREELDQYEEYGFQRVDSFTKESSPLRTTLEKENLEFKTENERLLQVISELEEEIQLNVKENSVLEDEIISLKEMAEKDHKTIQKLIDGRDRLISELELEKSLVQDMVNKQKEDLEMRRKYDAIVAKSPRSTKGKEIPSSQWPSQTKSAGVSTLRPRSSSVGSSPSKIKRVKSSKKTLKEEPPTATHAGPAVMHGEKMQLSVAKIEEEKRVLEEQIQVLKSKLEKEKKKSESFHVLKNEMFTRHTLFRQFAVLADTSFNYVKVKPLFVQSKTNLATVTTSATSVDHSPSVDIKYEDVGSNQISLPLSPQVRSENLEEESQEEKQSTPQNTTESDTDAPE</sequence>
<dbReference type="Ensembl" id="ENSBIXT00000021922.1">
    <property type="protein sequence ID" value="ENSBIXP00000034323.1"/>
    <property type="gene ID" value="ENSBIXG00000002876.1"/>
</dbReference>
<evidence type="ECO:0000313" key="6">
    <source>
        <dbReference type="Proteomes" id="UP000314981"/>
    </source>
</evidence>
<dbReference type="AlphaFoldDB" id="A0A4W2E4V1"/>
<evidence type="ECO:0000313" key="7">
    <source>
        <dbReference type="Proteomes" id="UP000429181"/>
    </source>
</evidence>
<dbReference type="Ensembl" id="ENSBIXT00005032177.1">
    <property type="protein sequence ID" value="ENSBIXP00005040051.1"/>
    <property type="gene ID" value="ENSBIXG00005022633.1"/>
</dbReference>
<feature type="domain" description="DUF4724" evidence="3">
    <location>
        <begin position="261"/>
        <end position="352"/>
    </location>
</feature>
<dbReference type="InterPro" id="IPR031711">
    <property type="entry name" value="DUF4724"/>
</dbReference>
<evidence type="ECO:0000313" key="4">
    <source>
        <dbReference type="Ensembl" id="ENSBIXP00000034323.1"/>
    </source>
</evidence>
<feature type="compositionally biased region" description="Basic residues" evidence="2">
    <location>
        <begin position="188"/>
        <end position="197"/>
    </location>
</feature>
<organism evidence="4 6">
    <name type="scientific">Bos indicus x Bos taurus</name>
    <name type="common">Hybrid cattle</name>
    <dbReference type="NCBI Taxonomy" id="30522"/>
    <lineage>
        <taxon>Eukaryota</taxon>
        <taxon>Metazoa</taxon>
        <taxon>Chordata</taxon>
        <taxon>Craniata</taxon>
        <taxon>Vertebrata</taxon>
        <taxon>Euteleostomi</taxon>
        <taxon>Mammalia</taxon>
        <taxon>Eutheria</taxon>
        <taxon>Laurasiatheria</taxon>
        <taxon>Artiodactyla</taxon>
        <taxon>Ruminantia</taxon>
        <taxon>Pecora</taxon>
        <taxon>Bovidae</taxon>
        <taxon>Bovinae</taxon>
        <taxon>Bos</taxon>
    </lineage>
</organism>
<feature type="coiled-coil region" evidence="1">
    <location>
        <begin position="216"/>
        <end position="250"/>
    </location>
</feature>
<evidence type="ECO:0000256" key="1">
    <source>
        <dbReference type="SAM" id="Coils"/>
    </source>
</evidence>
<evidence type="ECO:0000256" key="2">
    <source>
        <dbReference type="SAM" id="MobiDB-lite"/>
    </source>
</evidence>
<gene>
    <name evidence="5" type="primary">C13H10orf67</name>
</gene>
<dbReference type="Pfam" id="PF15852">
    <property type="entry name" value="DUF4724"/>
    <property type="match status" value="1"/>
</dbReference>
<dbReference type="InterPro" id="IPR040119">
    <property type="entry name" value="C10orf67-like"/>
</dbReference>
<evidence type="ECO:0000259" key="3">
    <source>
        <dbReference type="Pfam" id="PF15852"/>
    </source>
</evidence>
<proteinExistence type="predicted"/>